<protein>
    <submittedName>
        <fullName evidence="1">Uncharacterized protein</fullName>
    </submittedName>
</protein>
<reference evidence="1" key="1">
    <citation type="submission" date="2013-07" db="EMBL/GenBank/DDBJ databases">
        <title>Sub-species coevolution in mutualistic symbiosis.</title>
        <authorList>
            <person name="Murfin K."/>
            <person name="Klassen J."/>
            <person name="Lee M."/>
            <person name="Forst S."/>
            <person name="Stock P."/>
            <person name="Goodrich-Blair H."/>
        </authorList>
    </citation>
    <scope>NUCLEOTIDE SEQUENCE [LARGE SCALE GENOMIC DNA]</scope>
    <source>
        <strain evidence="1">Feltiae Moldova</strain>
    </source>
</reference>
<name>A0A077NVA7_XENBV</name>
<sequence length="47" mass="5418">MTFFLYFPLYGKISKAQRREGVKYYGQAGHMATSVTPVSVEIFNLDR</sequence>
<dbReference type="HOGENOM" id="CLU_3174861_0_0_6"/>
<accession>A0A077NVA7</accession>
<dbReference type="AlphaFoldDB" id="A0A077NVA7"/>
<dbReference type="EMBL" id="CBSV010000180">
    <property type="protein sequence ID" value="CDH02288.1"/>
    <property type="molecule type" value="Genomic_DNA"/>
</dbReference>
<organism evidence="1 2">
    <name type="scientific">Xenorhabdus bovienii str. feltiae Moldova</name>
    <dbReference type="NCBI Taxonomy" id="1398200"/>
    <lineage>
        <taxon>Bacteria</taxon>
        <taxon>Pseudomonadati</taxon>
        <taxon>Pseudomonadota</taxon>
        <taxon>Gammaproteobacteria</taxon>
        <taxon>Enterobacterales</taxon>
        <taxon>Morganellaceae</taxon>
        <taxon>Xenorhabdus</taxon>
    </lineage>
</organism>
<proteinExistence type="predicted"/>
<comment type="caution">
    <text evidence="1">The sequence shown here is derived from an EMBL/GenBank/DDBJ whole genome shotgun (WGS) entry which is preliminary data.</text>
</comment>
<evidence type="ECO:0000313" key="2">
    <source>
        <dbReference type="Proteomes" id="UP000028487"/>
    </source>
</evidence>
<gene>
    <name evidence="1" type="ORF">XBFM1_2600003</name>
</gene>
<evidence type="ECO:0000313" key="1">
    <source>
        <dbReference type="EMBL" id="CDH02288.1"/>
    </source>
</evidence>
<dbReference type="Proteomes" id="UP000028487">
    <property type="component" value="Unassembled WGS sequence"/>
</dbReference>